<organism evidence="4 5">
    <name type="scientific">Peptococcus niger</name>
    <dbReference type="NCBI Taxonomy" id="2741"/>
    <lineage>
        <taxon>Bacteria</taxon>
        <taxon>Bacillati</taxon>
        <taxon>Bacillota</taxon>
        <taxon>Clostridia</taxon>
        <taxon>Eubacteriales</taxon>
        <taxon>Peptococcaceae</taxon>
        <taxon>Peptococcus</taxon>
    </lineage>
</organism>
<dbReference type="PANTHER" id="PTHR22789:SF0">
    <property type="entry name" value="3-OXO-TETRONATE 4-PHOSPHATE DECARBOXYLASE-RELATED"/>
    <property type="match status" value="1"/>
</dbReference>
<proteinExistence type="predicted"/>
<protein>
    <submittedName>
        <fullName evidence="4">L-fuculose-phosphate aldolase</fullName>
    </submittedName>
</protein>
<name>A0A1G6RIF8_PEPNI</name>
<feature type="domain" description="Class II aldolase/adducin N-terminal" evidence="3">
    <location>
        <begin position="8"/>
        <end position="182"/>
    </location>
</feature>
<dbReference type="InterPro" id="IPR050197">
    <property type="entry name" value="Aldolase_class_II_sugar_metab"/>
</dbReference>
<dbReference type="InterPro" id="IPR036409">
    <property type="entry name" value="Aldolase_II/adducin_N_sf"/>
</dbReference>
<gene>
    <name evidence="4" type="ORF">SAMN04489866_10130</name>
</gene>
<dbReference type="RefSeq" id="WP_091790734.1">
    <property type="nucleotide sequence ID" value="NZ_FNAF01000001.1"/>
</dbReference>
<dbReference type="GO" id="GO:0046872">
    <property type="term" value="F:metal ion binding"/>
    <property type="evidence" value="ECO:0007669"/>
    <property type="project" value="UniProtKB-KW"/>
</dbReference>
<sequence length="189" mass="20814">MVDWLAERMLVEAAHALAQDHLVTATDGNLSMRSRETYLITPSGCEKRALEVKDLSHLTIDGKLVEGPAPSSEWAFHLAIYAKRPEINAVCHAHPDMATALASQDLAERPRLLFDAERRFPRIAYIPRLAPGSAELAEAVGRAAAECDAILLADHGAITWGENPQVAVHQMAALERWARTICILENRCM</sequence>
<dbReference type="Gene3D" id="3.40.225.10">
    <property type="entry name" value="Class II aldolase/adducin N-terminal domain"/>
    <property type="match status" value="1"/>
</dbReference>
<dbReference type="Pfam" id="PF00596">
    <property type="entry name" value="Aldolase_II"/>
    <property type="match status" value="1"/>
</dbReference>
<dbReference type="Proteomes" id="UP000198995">
    <property type="component" value="Unassembled WGS sequence"/>
</dbReference>
<evidence type="ECO:0000256" key="2">
    <source>
        <dbReference type="ARBA" id="ARBA00023239"/>
    </source>
</evidence>
<dbReference type="GO" id="GO:0019323">
    <property type="term" value="P:pentose catabolic process"/>
    <property type="evidence" value="ECO:0007669"/>
    <property type="project" value="TreeGrafter"/>
</dbReference>
<evidence type="ECO:0000313" key="4">
    <source>
        <dbReference type="EMBL" id="SDD04134.1"/>
    </source>
</evidence>
<dbReference type="InterPro" id="IPR001303">
    <property type="entry name" value="Aldolase_II/adducin_N"/>
</dbReference>
<evidence type="ECO:0000313" key="5">
    <source>
        <dbReference type="Proteomes" id="UP000198995"/>
    </source>
</evidence>
<dbReference type="OrthoDB" id="9786287at2"/>
<reference evidence="4 5" key="1">
    <citation type="submission" date="2016-10" db="EMBL/GenBank/DDBJ databases">
        <authorList>
            <person name="de Groot N.N."/>
        </authorList>
    </citation>
    <scope>NUCLEOTIDE SEQUENCE [LARGE SCALE GENOMIC DNA]</scope>
    <source>
        <strain evidence="4 5">DSM 20475</strain>
    </source>
</reference>
<accession>A0A1G6RIF8</accession>
<dbReference type="AlphaFoldDB" id="A0A1G6RIF8"/>
<dbReference type="GO" id="GO:0016832">
    <property type="term" value="F:aldehyde-lyase activity"/>
    <property type="evidence" value="ECO:0007669"/>
    <property type="project" value="TreeGrafter"/>
</dbReference>
<evidence type="ECO:0000256" key="1">
    <source>
        <dbReference type="ARBA" id="ARBA00022723"/>
    </source>
</evidence>
<evidence type="ECO:0000259" key="3">
    <source>
        <dbReference type="SMART" id="SM01007"/>
    </source>
</evidence>
<dbReference type="PANTHER" id="PTHR22789">
    <property type="entry name" value="FUCULOSE PHOSPHATE ALDOLASE"/>
    <property type="match status" value="1"/>
</dbReference>
<keyword evidence="2" id="KW-0456">Lyase</keyword>
<dbReference type="STRING" id="2741.SAMN04489866_10130"/>
<dbReference type="SUPFAM" id="SSF53639">
    <property type="entry name" value="AraD/HMP-PK domain-like"/>
    <property type="match status" value="1"/>
</dbReference>
<keyword evidence="1" id="KW-0479">Metal-binding</keyword>
<dbReference type="EMBL" id="FNAF01000001">
    <property type="protein sequence ID" value="SDD04134.1"/>
    <property type="molecule type" value="Genomic_DNA"/>
</dbReference>
<dbReference type="SMART" id="SM01007">
    <property type="entry name" value="Aldolase_II"/>
    <property type="match status" value="1"/>
</dbReference>
<dbReference type="GO" id="GO:0005829">
    <property type="term" value="C:cytosol"/>
    <property type="evidence" value="ECO:0007669"/>
    <property type="project" value="TreeGrafter"/>
</dbReference>
<keyword evidence="5" id="KW-1185">Reference proteome</keyword>